<feature type="compositionally biased region" description="Low complexity" evidence="1">
    <location>
        <begin position="37"/>
        <end position="51"/>
    </location>
</feature>
<evidence type="ECO:0000313" key="3">
    <source>
        <dbReference type="Proteomes" id="UP000649617"/>
    </source>
</evidence>
<evidence type="ECO:0000313" key="2">
    <source>
        <dbReference type="EMBL" id="CAE7170202.1"/>
    </source>
</evidence>
<feature type="compositionally biased region" description="Polar residues" evidence="1">
    <location>
        <begin position="1"/>
        <end position="11"/>
    </location>
</feature>
<dbReference type="AlphaFoldDB" id="A0A812IV70"/>
<name>A0A812IV70_SYMPI</name>
<protein>
    <submittedName>
        <fullName evidence="2">Uncharacterized protein</fullName>
    </submittedName>
</protein>
<feature type="non-terminal residue" evidence="2">
    <location>
        <position position="132"/>
    </location>
</feature>
<proteinExistence type="predicted"/>
<feature type="non-terminal residue" evidence="2">
    <location>
        <position position="1"/>
    </location>
</feature>
<feature type="compositionally biased region" description="Basic and acidic residues" evidence="1">
    <location>
        <begin position="15"/>
        <end position="29"/>
    </location>
</feature>
<keyword evidence="3" id="KW-1185">Reference proteome</keyword>
<dbReference type="OrthoDB" id="446588at2759"/>
<sequence length="132" mass="13654">VTSAAKQQSACQKLKKPEKQAGVIKDKPAGKGKKASKATTAAAPSAAVEPEIPAPAPAAGGWRQTVICLDLLALEAEFKAIGIPIPPGFQGDRKSYTVAGIGILWYDKQLYVNVSRPEGGLPVNKKGGSCVS</sequence>
<dbReference type="Proteomes" id="UP000649617">
    <property type="component" value="Unassembled WGS sequence"/>
</dbReference>
<organism evidence="2 3">
    <name type="scientific">Symbiodinium pilosum</name>
    <name type="common">Dinoflagellate</name>
    <dbReference type="NCBI Taxonomy" id="2952"/>
    <lineage>
        <taxon>Eukaryota</taxon>
        <taxon>Sar</taxon>
        <taxon>Alveolata</taxon>
        <taxon>Dinophyceae</taxon>
        <taxon>Suessiales</taxon>
        <taxon>Symbiodiniaceae</taxon>
        <taxon>Symbiodinium</taxon>
    </lineage>
</organism>
<comment type="caution">
    <text evidence="2">The sequence shown here is derived from an EMBL/GenBank/DDBJ whole genome shotgun (WGS) entry which is preliminary data.</text>
</comment>
<gene>
    <name evidence="2" type="ORF">SPIL2461_LOCUS692</name>
</gene>
<evidence type="ECO:0000256" key="1">
    <source>
        <dbReference type="SAM" id="MobiDB-lite"/>
    </source>
</evidence>
<accession>A0A812IV70</accession>
<reference evidence="2" key="1">
    <citation type="submission" date="2021-02" db="EMBL/GenBank/DDBJ databases">
        <authorList>
            <person name="Dougan E. K."/>
            <person name="Rhodes N."/>
            <person name="Thang M."/>
            <person name="Chan C."/>
        </authorList>
    </citation>
    <scope>NUCLEOTIDE SEQUENCE</scope>
</reference>
<dbReference type="EMBL" id="CAJNIZ010000590">
    <property type="protein sequence ID" value="CAE7170202.1"/>
    <property type="molecule type" value="Genomic_DNA"/>
</dbReference>
<feature type="region of interest" description="Disordered" evidence="1">
    <location>
        <begin position="1"/>
        <end position="58"/>
    </location>
</feature>